<feature type="transmembrane region" description="Helical" evidence="1">
    <location>
        <begin position="44"/>
        <end position="63"/>
    </location>
</feature>
<gene>
    <name evidence="2" type="ORF">DPMN_062123</name>
</gene>
<dbReference type="AlphaFoldDB" id="A0A9D4C893"/>
<name>A0A9D4C893_DREPO</name>
<feature type="transmembrane region" description="Helical" evidence="1">
    <location>
        <begin position="83"/>
        <end position="101"/>
    </location>
</feature>
<accession>A0A9D4C893</accession>
<dbReference type="EMBL" id="JAIWYP010000013">
    <property type="protein sequence ID" value="KAH3719292.1"/>
    <property type="molecule type" value="Genomic_DNA"/>
</dbReference>
<keyword evidence="3" id="KW-1185">Reference proteome</keyword>
<comment type="caution">
    <text evidence="2">The sequence shown here is derived from an EMBL/GenBank/DDBJ whole genome shotgun (WGS) entry which is preliminary data.</text>
</comment>
<organism evidence="2 3">
    <name type="scientific">Dreissena polymorpha</name>
    <name type="common">Zebra mussel</name>
    <name type="synonym">Mytilus polymorpha</name>
    <dbReference type="NCBI Taxonomy" id="45954"/>
    <lineage>
        <taxon>Eukaryota</taxon>
        <taxon>Metazoa</taxon>
        <taxon>Spiralia</taxon>
        <taxon>Lophotrochozoa</taxon>
        <taxon>Mollusca</taxon>
        <taxon>Bivalvia</taxon>
        <taxon>Autobranchia</taxon>
        <taxon>Heteroconchia</taxon>
        <taxon>Euheterodonta</taxon>
        <taxon>Imparidentia</taxon>
        <taxon>Neoheterodontei</taxon>
        <taxon>Myida</taxon>
        <taxon>Dreissenoidea</taxon>
        <taxon>Dreissenidae</taxon>
        <taxon>Dreissena</taxon>
    </lineage>
</organism>
<evidence type="ECO:0000313" key="3">
    <source>
        <dbReference type="Proteomes" id="UP000828390"/>
    </source>
</evidence>
<keyword evidence="1" id="KW-0472">Membrane</keyword>
<proteinExistence type="predicted"/>
<keyword evidence="1" id="KW-1133">Transmembrane helix</keyword>
<reference evidence="2" key="1">
    <citation type="journal article" date="2019" name="bioRxiv">
        <title>The Genome of the Zebra Mussel, Dreissena polymorpha: A Resource for Invasive Species Research.</title>
        <authorList>
            <person name="McCartney M.A."/>
            <person name="Auch B."/>
            <person name="Kono T."/>
            <person name="Mallez S."/>
            <person name="Zhang Y."/>
            <person name="Obille A."/>
            <person name="Becker A."/>
            <person name="Abrahante J.E."/>
            <person name="Garbe J."/>
            <person name="Badalamenti J.P."/>
            <person name="Herman A."/>
            <person name="Mangelson H."/>
            <person name="Liachko I."/>
            <person name="Sullivan S."/>
            <person name="Sone E.D."/>
            <person name="Koren S."/>
            <person name="Silverstein K.A.T."/>
            <person name="Beckman K.B."/>
            <person name="Gohl D.M."/>
        </authorList>
    </citation>
    <scope>NUCLEOTIDE SEQUENCE</scope>
    <source>
        <strain evidence="2">Duluth1</strain>
        <tissue evidence="2">Whole animal</tissue>
    </source>
</reference>
<evidence type="ECO:0000313" key="2">
    <source>
        <dbReference type="EMBL" id="KAH3719292.1"/>
    </source>
</evidence>
<dbReference type="Proteomes" id="UP000828390">
    <property type="component" value="Unassembled WGS sequence"/>
</dbReference>
<reference evidence="2" key="2">
    <citation type="submission" date="2020-11" db="EMBL/GenBank/DDBJ databases">
        <authorList>
            <person name="McCartney M.A."/>
            <person name="Auch B."/>
            <person name="Kono T."/>
            <person name="Mallez S."/>
            <person name="Becker A."/>
            <person name="Gohl D.M."/>
            <person name="Silverstein K.A.T."/>
            <person name="Koren S."/>
            <person name="Bechman K.B."/>
            <person name="Herman A."/>
            <person name="Abrahante J.E."/>
            <person name="Garbe J."/>
        </authorList>
    </citation>
    <scope>NUCLEOTIDE SEQUENCE</scope>
    <source>
        <strain evidence="2">Duluth1</strain>
        <tissue evidence="2">Whole animal</tissue>
    </source>
</reference>
<evidence type="ECO:0000256" key="1">
    <source>
        <dbReference type="SAM" id="Phobius"/>
    </source>
</evidence>
<protein>
    <submittedName>
        <fullName evidence="2">Uncharacterized protein</fullName>
    </submittedName>
</protein>
<sequence>MRKFYGEAGYQCGMVLGVWCHYFMKMIPLLKFLMKNFIQIVARISAYHFGMYIFGLELHPAYVERLKSYYNQFCDTDLHVTEYVVFLIECVAVVYISWFWYKSYTRFPAFDLLLKFFNIGVTVNAGIRKLFDHNHYICLGHRTTTYHVLSNLRQTK</sequence>
<keyword evidence="1" id="KW-0812">Transmembrane</keyword>